<dbReference type="RefSeq" id="WP_103682907.1">
    <property type="nucleotide sequence ID" value="NZ_PQGG01000007.1"/>
</dbReference>
<proteinExistence type="predicted"/>
<dbReference type="Gene3D" id="3.40.50.10330">
    <property type="entry name" value="Probable inorganic polyphosphate/atp-NAD kinase, domain 1"/>
    <property type="match status" value="1"/>
</dbReference>
<dbReference type="GO" id="GO:0008654">
    <property type="term" value="P:phospholipid biosynthetic process"/>
    <property type="evidence" value="ECO:0007669"/>
    <property type="project" value="InterPro"/>
</dbReference>
<dbReference type="GO" id="GO:0005524">
    <property type="term" value="F:ATP binding"/>
    <property type="evidence" value="ECO:0007669"/>
    <property type="project" value="InterPro"/>
</dbReference>
<keyword evidence="3" id="KW-0808">Transferase</keyword>
<dbReference type="EMBL" id="PQGG01000007">
    <property type="protein sequence ID" value="POP54147.1"/>
    <property type="molecule type" value="Genomic_DNA"/>
</dbReference>
<comment type="caution">
    <text evidence="2">The sequence shown here is derived from an EMBL/GenBank/DDBJ whole genome shotgun (WGS) entry which is preliminary data.</text>
</comment>
<reference evidence="3 5" key="2">
    <citation type="submission" date="2018-10" db="EMBL/GenBank/DDBJ databases">
        <title>Draft genome sequence of Zhongshania sp. DSW25-10.</title>
        <authorList>
            <person name="Oh J."/>
        </authorList>
    </citation>
    <scope>NUCLEOTIDE SEQUENCE [LARGE SCALE GENOMIC DNA]</scope>
    <source>
        <strain evidence="3 5">DSW25-10</strain>
    </source>
</reference>
<keyword evidence="3" id="KW-0418">Kinase</keyword>
<dbReference type="SUPFAM" id="SSF111331">
    <property type="entry name" value="NAD kinase/diacylglycerol kinase-like"/>
    <property type="match status" value="1"/>
</dbReference>
<dbReference type="InterPro" id="IPR005218">
    <property type="entry name" value="Diacylglycerol/lipid_kinase"/>
</dbReference>
<protein>
    <submittedName>
        <fullName evidence="3">Lipid kinase</fullName>
    </submittedName>
</protein>
<dbReference type="InterPro" id="IPR004363">
    <property type="entry name" value="Methylgl_synth"/>
</dbReference>
<gene>
    <name evidence="2" type="ORF">C0068_02450</name>
    <name evidence="3" type="ORF">D0911_12940</name>
</gene>
<dbReference type="Proteomes" id="UP000237222">
    <property type="component" value="Unassembled WGS sequence"/>
</dbReference>
<dbReference type="InterPro" id="IPR045540">
    <property type="entry name" value="YegS/DAGK_C"/>
</dbReference>
<dbReference type="EMBL" id="RHGB01000014">
    <property type="protein sequence ID" value="RNL60902.1"/>
    <property type="molecule type" value="Genomic_DNA"/>
</dbReference>
<feature type="domain" description="DAGKc" evidence="1">
    <location>
        <begin position="6"/>
        <end position="133"/>
    </location>
</feature>
<dbReference type="GO" id="GO:0016301">
    <property type="term" value="F:kinase activity"/>
    <property type="evidence" value="ECO:0007669"/>
    <property type="project" value="UniProtKB-KW"/>
</dbReference>
<sequence length="304" mass="33180">MEATFTRPTSILLMVNPHSRSGASAAEKAIAGFEKAGIKVHNERASSVEHCAQLIKQYQKKVGAIVLGGGDGTMHSAAAPLLDAGLPFGILPLGTANDLARTLKIPRDLDEAIRIIIAGASTQIYLGRVNDRLFFNIANIGMGVQVNQKLSGGRKKSLGIFSYADAALDVARNPKPFNFTIKQDDDEISGQSIQLAVGNGRFYGGGMKVNHASDLRKPRFYIYSVQPRGLRKLVKVAPRILLGRYKNSKGLVSFESERFSLTTEPIKRIYADGERVAFTPAHFEIEKRQLTVFSPLDEINPLSN</sequence>
<organism evidence="2 4">
    <name type="scientific">Zhongshania marina</name>
    <dbReference type="NCBI Taxonomy" id="2304603"/>
    <lineage>
        <taxon>Bacteria</taxon>
        <taxon>Pseudomonadati</taxon>
        <taxon>Pseudomonadota</taxon>
        <taxon>Gammaproteobacteria</taxon>
        <taxon>Cellvibrionales</taxon>
        <taxon>Spongiibacteraceae</taxon>
        <taxon>Zhongshania</taxon>
    </lineage>
</organism>
<dbReference type="Proteomes" id="UP000274695">
    <property type="component" value="Unassembled WGS sequence"/>
</dbReference>
<dbReference type="NCBIfam" id="NF009604">
    <property type="entry name" value="PRK13057.1"/>
    <property type="match status" value="1"/>
</dbReference>
<evidence type="ECO:0000259" key="1">
    <source>
        <dbReference type="PROSITE" id="PS50146"/>
    </source>
</evidence>
<dbReference type="Pfam" id="PF19279">
    <property type="entry name" value="YegS_C"/>
    <property type="match status" value="1"/>
</dbReference>
<evidence type="ECO:0000313" key="4">
    <source>
        <dbReference type="Proteomes" id="UP000237222"/>
    </source>
</evidence>
<dbReference type="OrthoDB" id="142078at2"/>
<dbReference type="GO" id="GO:0008929">
    <property type="term" value="F:methylglyoxal synthase activity"/>
    <property type="evidence" value="ECO:0007669"/>
    <property type="project" value="InterPro"/>
</dbReference>
<dbReference type="InterPro" id="IPR016064">
    <property type="entry name" value="NAD/diacylglycerol_kinase_sf"/>
</dbReference>
<accession>A0A2S4HJI3</accession>
<dbReference type="InterPro" id="IPR001206">
    <property type="entry name" value="Diacylglycerol_kinase_cat_dom"/>
</dbReference>
<evidence type="ECO:0000313" key="3">
    <source>
        <dbReference type="EMBL" id="RNL60902.1"/>
    </source>
</evidence>
<evidence type="ECO:0000313" key="2">
    <source>
        <dbReference type="EMBL" id="POP54147.1"/>
    </source>
</evidence>
<dbReference type="NCBIfam" id="TIGR00147">
    <property type="entry name" value="YegS/Rv2252/BmrU family lipid kinase"/>
    <property type="match status" value="1"/>
</dbReference>
<dbReference type="PANTHER" id="PTHR30492:SF0">
    <property type="entry name" value="METHYLGLYOXAL SYNTHASE"/>
    <property type="match status" value="1"/>
</dbReference>
<keyword evidence="5" id="KW-1185">Reference proteome</keyword>
<dbReference type="AlphaFoldDB" id="A0A2S4HJI3"/>
<dbReference type="GO" id="GO:0019242">
    <property type="term" value="P:methylglyoxal biosynthetic process"/>
    <property type="evidence" value="ECO:0007669"/>
    <property type="project" value="InterPro"/>
</dbReference>
<dbReference type="PANTHER" id="PTHR30492">
    <property type="entry name" value="METHYLGLYOXAL SYNTHASE"/>
    <property type="match status" value="1"/>
</dbReference>
<dbReference type="Pfam" id="PF00781">
    <property type="entry name" value="DAGK_cat"/>
    <property type="match status" value="1"/>
</dbReference>
<dbReference type="SMART" id="SM00046">
    <property type="entry name" value="DAGKc"/>
    <property type="match status" value="1"/>
</dbReference>
<dbReference type="Gene3D" id="2.60.200.40">
    <property type="match status" value="1"/>
</dbReference>
<reference evidence="2" key="1">
    <citation type="submission" date="2018-01" db="EMBL/GenBank/DDBJ databases">
        <authorList>
            <person name="Yu X.-D."/>
        </authorList>
    </citation>
    <scope>NUCLEOTIDE SEQUENCE</scope>
    <source>
        <strain evidence="2">ZX-21</strain>
    </source>
</reference>
<dbReference type="InterPro" id="IPR017438">
    <property type="entry name" value="ATP-NAD_kinase_N"/>
</dbReference>
<dbReference type="GO" id="GO:0005829">
    <property type="term" value="C:cytosol"/>
    <property type="evidence" value="ECO:0007669"/>
    <property type="project" value="TreeGrafter"/>
</dbReference>
<dbReference type="PROSITE" id="PS50146">
    <property type="entry name" value="DAGK"/>
    <property type="match status" value="1"/>
</dbReference>
<name>A0A2S4HJI3_9GAMM</name>
<evidence type="ECO:0000313" key="5">
    <source>
        <dbReference type="Proteomes" id="UP000274695"/>
    </source>
</evidence>